<evidence type="ECO:0000313" key="3">
    <source>
        <dbReference type="EMBL" id="CAE0190755.1"/>
    </source>
</evidence>
<feature type="compositionally biased region" description="Basic and acidic residues" evidence="2">
    <location>
        <begin position="75"/>
        <end position="86"/>
    </location>
</feature>
<evidence type="ECO:0000313" key="4">
    <source>
        <dbReference type="EMBL" id="WZN66274.1"/>
    </source>
</evidence>
<dbReference type="Proteomes" id="UP001472866">
    <property type="component" value="Chromosome 14"/>
</dbReference>
<dbReference type="EMBL" id="CP151514">
    <property type="protein sequence ID" value="WZN66274.1"/>
    <property type="molecule type" value="Genomic_DNA"/>
</dbReference>
<dbReference type="EMBL" id="HBHZ01004947">
    <property type="protein sequence ID" value="CAE0190755.1"/>
    <property type="molecule type" value="Transcribed_RNA"/>
</dbReference>
<evidence type="ECO:0000313" key="5">
    <source>
        <dbReference type="Proteomes" id="UP001472866"/>
    </source>
</evidence>
<protein>
    <submittedName>
        <fullName evidence="3">Uncharacterized protein</fullName>
    </submittedName>
</protein>
<accession>A0A7S3FNT3</accession>
<feature type="compositionally biased region" description="Basic and acidic residues" evidence="2">
    <location>
        <begin position="109"/>
        <end position="120"/>
    </location>
</feature>
<feature type="compositionally biased region" description="Basic residues" evidence="2">
    <location>
        <begin position="62"/>
        <end position="74"/>
    </location>
</feature>
<keyword evidence="5" id="KW-1185">Reference proteome</keyword>
<evidence type="ECO:0000256" key="2">
    <source>
        <dbReference type="SAM" id="MobiDB-lite"/>
    </source>
</evidence>
<name>A0A7S3FNT3_9CHLO</name>
<dbReference type="AlphaFoldDB" id="A0A7S3FNT3"/>
<feature type="coiled-coil region" evidence="1">
    <location>
        <begin position="136"/>
        <end position="187"/>
    </location>
</feature>
<organism evidence="3">
    <name type="scientific">Chloropicon roscoffensis</name>
    <dbReference type="NCBI Taxonomy" id="1461544"/>
    <lineage>
        <taxon>Eukaryota</taxon>
        <taxon>Viridiplantae</taxon>
        <taxon>Chlorophyta</taxon>
        <taxon>Chloropicophyceae</taxon>
        <taxon>Chloropicales</taxon>
        <taxon>Chloropicaceae</taxon>
        <taxon>Chloropicon</taxon>
    </lineage>
</organism>
<sequence length="216" mass="24403">MAEVLEYPFERNQHNVGPCVGLGPQPETAGTSEAGRLPLAQQRVGFKRGRAPLQAHSANPHHGAHHHSFKRGRVSHHDDLEGSQDHQHHHHHHDLGSLAQGLGGAKASHQGDQDHGGFQKENHILKKAVAIQNEKLRTEKETSQQVRQLLVEAQQQVRDLLRQKEENHHLRQALAQSQEQCRHLEIENYSLRVHLRQMNNSGTPLGGDHRPNRDIF</sequence>
<feature type="region of interest" description="Disordered" evidence="2">
    <location>
        <begin position="54"/>
        <end position="120"/>
    </location>
</feature>
<proteinExistence type="predicted"/>
<reference evidence="3" key="1">
    <citation type="submission" date="2021-01" db="EMBL/GenBank/DDBJ databases">
        <authorList>
            <person name="Corre E."/>
            <person name="Pelletier E."/>
            <person name="Niang G."/>
            <person name="Scheremetjew M."/>
            <person name="Finn R."/>
            <person name="Kale V."/>
            <person name="Holt S."/>
            <person name="Cochrane G."/>
            <person name="Meng A."/>
            <person name="Brown T."/>
            <person name="Cohen L."/>
        </authorList>
    </citation>
    <scope>NUCLEOTIDE SEQUENCE</scope>
    <source>
        <strain evidence="3">RCC1871</strain>
    </source>
</reference>
<keyword evidence="1" id="KW-0175">Coiled coil</keyword>
<reference evidence="4 5" key="2">
    <citation type="submission" date="2024-03" db="EMBL/GenBank/DDBJ databases">
        <title>Complete genome sequence of the green alga Chloropicon roscoffensis RCC1871.</title>
        <authorList>
            <person name="Lemieux C."/>
            <person name="Pombert J.-F."/>
            <person name="Otis C."/>
            <person name="Turmel M."/>
        </authorList>
    </citation>
    <scope>NUCLEOTIDE SEQUENCE [LARGE SCALE GENOMIC DNA]</scope>
    <source>
        <strain evidence="4 5">RCC1871</strain>
    </source>
</reference>
<evidence type="ECO:0000256" key="1">
    <source>
        <dbReference type="SAM" id="Coils"/>
    </source>
</evidence>
<gene>
    <name evidence="3" type="ORF">CROS1456_LOCUS3845</name>
    <name evidence="4" type="ORF">HKI87_14g78390</name>
</gene>
<dbReference type="PANTHER" id="PTHR31245">
    <property type="entry name" value="UBIQUITIN SYSTEM COMPONENT CUE PROTEIN"/>
    <property type="match status" value="1"/>
</dbReference>
<dbReference type="PANTHER" id="PTHR31245:SF20">
    <property type="entry name" value="F18B13.13 PROTEIN"/>
    <property type="match status" value="1"/>
</dbReference>